<protein>
    <recommendedName>
        <fullName evidence="4">MORN repeat protein</fullName>
    </recommendedName>
</protein>
<evidence type="ECO:0000256" key="1">
    <source>
        <dbReference type="ARBA" id="ARBA00022737"/>
    </source>
</evidence>
<name>A0A8J8P398_HALGN</name>
<sequence>MKNTMKHGLGLLQRVTITQQQVQRNIVEACNCETYRKVITEQIQLAERGMERARETAQKVQGIFMADSLKETFKQYSKEIPKAAAGIRISDAQKKAQNQDLYIGEFSEDKRHGWGKYVMAKGDRYKGQFQMDLMQGRGVYRFANTASSASGPSTFYYIGEFKDNQFHGLGKMTFYDGTLYLGSFNNNAMHSTRAQLKYANGDKYKGAVSNNMKSEAQEGLYTYACGDLYLGQFRGDKKEGQGKLQIAGTTVHYEGDFKDDKKCGHCEIFDLGPQHGKFTGTLNANEELEGKDCRMDFPGKIRYEGEMKENMFHGGGRLVYGDSGNTYEGQFYQHHKDGECTFTIGKTGQVYRGQFEFNYESATGKCDYGKRI</sequence>
<reference evidence="2" key="1">
    <citation type="submission" date="2019-06" db="EMBL/GenBank/DDBJ databases">
        <authorList>
            <person name="Zheng W."/>
        </authorList>
    </citation>
    <scope>NUCLEOTIDE SEQUENCE</scope>
    <source>
        <strain evidence="2">QDHG01</strain>
    </source>
</reference>
<dbReference type="PANTHER" id="PTHR43215:SF14">
    <property type="entry name" value="RADIAL SPOKE HEAD 1 HOMOLOG"/>
    <property type="match status" value="1"/>
</dbReference>
<evidence type="ECO:0000313" key="2">
    <source>
        <dbReference type="EMBL" id="TNV84984.1"/>
    </source>
</evidence>
<accession>A0A8J8P398</accession>
<keyword evidence="3" id="KW-1185">Reference proteome</keyword>
<dbReference type="InterPro" id="IPR003409">
    <property type="entry name" value="MORN"/>
</dbReference>
<dbReference type="EMBL" id="RRYP01002250">
    <property type="protein sequence ID" value="TNV84984.1"/>
    <property type="molecule type" value="Genomic_DNA"/>
</dbReference>
<keyword evidence="1" id="KW-0677">Repeat</keyword>
<dbReference type="Gene3D" id="2.20.110.10">
    <property type="entry name" value="Histone H3 K4-specific methyltransferase SET7/9 N-terminal domain"/>
    <property type="match status" value="3"/>
</dbReference>
<dbReference type="Pfam" id="PF02493">
    <property type="entry name" value="MORN"/>
    <property type="match status" value="7"/>
</dbReference>
<gene>
    <name evidence="2" type="ORF">FGO68_gene2013</name>
</gene>
<dbReference type="OrthoDB" id="296831at2759"/>
<dbReference type="PANTHER" id="PTHR43215">
    <property type="entry name" value="RADIAL SPOKE HEAD 1 HOMOLOG"/>
    <property type="match status" value="1"/>
</dbReference>
<dbReference type="GO" id="GO:0005829">
    <property type="term" value="C:cytosol"/>
    <property type="evidence" value="ECO:0007669"/>
    <property type="project" value="TreeGrafter"/>
</dbReference>
<evidence type="ECO:0008006" key="4">
    <source>
        <dbReference type="Google" id="ProtNLM"/>
    </source>
</evidence>
<dbReference type="SMART" id="SM00698">
    <property type="entry name" value="MORN"/>
    <property type="match status" value="6"/>
</dbReference>
<dbReference type="SUPFAM" id="SSF82185">
    <property type="entry name" value="Histone H3 K4-specific methyltransferase SET7/9 N-terminal domain"/>
    <property type="match status" value="3"/>
</dbReference>
<proteinExistence type="predicted"/>
<comment type="caution">
    <text evidence="2">The sequence shown here is derived from an EMBL/GenBank/DDBJ whole genome shotgun (WGS) entry which is preliminary data.</text>
</comment>
<organism evidence="2 3">
    <name type="scientific">Halteria grandinella</name>
    <dbReference type="NCBI Taxonomy" id="5974"/>
    <lineage>
        <taxon>Eukaryota</taxon>
        <taxon>Sar</taxon>
        <taxon>Alveolata</taxon>
        <taxon>Ciliophora</taxon>
        <taxon>Intramacronucleata</taxon>
        <taxon>Spirotrichea</taxon>
        <taxon>Stichotrichia</taxon>
        <taxon>Sporadotrichida</taxon>
        <taxon>Halteriidae</taxon>
        <taxon>Halteria</taxon>
    </lineage>
</organism>
<dbReference type="Proteomes" id="UP000785679">
    <property type="component" value="Unassembled WGS sequence"/>
</dbReference>
<dbReference type="AlphaFoldDB" id="A0A8J8P398"/>
<evidence type="ECO:0000313" key="3">
    <source>
        <dbReference type="Proteomes" id="UP000785679"/>
    </source>
</evidence>